<evidence type="ECO:0000313" key="2">
    <source>
        <dbReference type="Proteomes" id="UP000544222"/>
    </source>
</evidence>
<sequence>MAKIDIDVEQRKRQAVANFIAGYNCAQAVFMTYADVFDVDVELTKRLSGSFGGGMGRLREVCGAVSGIFMILGLHYSAVDPHQKVTKTANYAAVQRTANAFKDQFGTIICRDLLAIKHHESHVPSDRTADYYASRPCARFVEAAAVIVGKELMNASGNYDSFITD</sequence>
<organism evidence="1 2">
    <name type="scientific">Microbacter margulisiae</name>
    <dbReference type="NCBI Taxonomy" id="1350067"/>
    <lineage>
        <taxon>Bacteria</taxon>
        <taxon>Pseudomonadati</taxon>
        <taxon>Bacteroidota</taxon>
        <taxon>Bacteroidia</taxon>
        <taxon>Bacteroidales</taxon>
        <taxon>Porphyromonadaceae</taxon>
        <taxon>Microbacter</taxon>
    </lineage>
</organism>
<dbReference type="Pfam" id="PF09719">
    <property type="entry name" value="C_GCAxxG_C_C"/>
    <property type="match status" value="1"/>
</dbReference>
<protein>
    <submittedName>
        <fullName evidence="1">C_GCAxxG_C_C family probable redox protein</fullName>
    </submittedName>
</protein>
<reference evidence="1 2" key="1">
    <citation type="submission" date="2020-08" db="EMBL/GenBank/DDBJ databases">
        <title>Genomic Encyclopedia of Type Strains, Phase IV (KMG-IV): sequencing the most valuable type-strain genomes for metagenomic binning, comparative biology and taxonomic classification.</title>
        <authorList>
            <person name="Goeker M."/>
        </authorList>
    </citation>
    <scope>NUCLEOTIDE SEQUENCE [LARGE SCALE GENOMIC DNA]</scope>
    <source>
        <strain evidence="1 2">DSM 27471</strain>
    </source>
</reference>
<dbReference type="InterPro" id="IPR010181">
    <property type="entry name" value="CGCAxxGCC_motif"/>
</dbReference>
<accession>A0A7W5DSQ2</accession>
<dbReference type="AlphaFoldDB" id="A0A7W5DSQ2"/>
<keyword evidence="2" id="KW-1185">Reference proteome</keyword>
<evidence type="ECO:0000313" key="1">
    <source>
        <dbReference type="EMBL" id="MBB3188048.1"/>
    </source>
</evidence>
<comment type="caution">
    <text evidence="1">The sequence shown here is derived from an EMBL/GenBank/DDBJ whole genome shotgun (WGS) entry which is preliminary data.</text>
</comment>
<dbReference type="EMBL" id="JACHYB010000002">
    <property type="protein sequence ID" value="MBB3188048.1"/>
    <property type="molecule type" value="Genomic_DNA"/>
</dbReference>
<name>A0A7W5DSQ2_9PORP</name>
<dbReference type="NCBIfam" id="TIGR01909">
    <property type="entry name" value="C_GCAxxG_C_C"/>
    <property type="match status" value="1"/>
</dbReference>
<dbReference type="RefSeq" id="WP_183413841.1">
    <property type="nucleotide sequence ID" value="NZ_JACHYB010000002.1"/>
</dbReference>
<proteinExistence type="predicted"/>
<gene>
    <name evidence="1" type="ORF">FHX64_002246</name>
</gene>
<dbReference type="Proteomes" id="UP000544222">
    <property type="component" value="Unassembled WGS sequence"/>
</dbReference>